<evidence type="ECO:0000259" key="16">
    <source>
        <dbReference type="Pfam" id="PF17900"/>
    </source>
</evidence>
<comment type="catalytic activity">
    <reaction evidence="1">
        <text>Release of an N-terminal amino acid, Xaa-|-Yaa- from a peptide, amide or arylamide. Xaa is preferably Ala, but may be most amino acids including Pro (slow action). When a terminal hydrophobic residue is followed by a prolyl residue, the two may be released as an intact Xaa-Pro dipeptide.</text>
        <dbReference type="EC" id="3.4.11.2"/>
    </reaction>
</comment>
<dbReference type="Pfam" id="PF01433">
    <property type="entry name" value="Peptidase_M1"/>
    <property type="match status" value="1"/>
</dbReference>
<evidence type="ECO:0000256" key="10">
    <source>
        <dbReference type="ARBA" id="ARBA00023049"/>
    </source>
</evidence>
<dbReference type="EC" id="3.4.11.2" evidence="4"/>
<evidence type="ECO:0000256" key="13">
    <source>
        <dbReference type="SAM" id="MobiDB-lite"/>
    </source>
</evidence>
<evidence type="ECO:0000256" key="5">
    <source>
        <dbReference type="ARBA" id="ARBA00015611"/>
    </source>
</evidence>
<proteinExistence type="inferred from homology"/>
<evidence type="ECO:0000256" key="8">
    <source>
        <dbReference type="ARBA" id="ARBA00022801"/>
    </source>
</evidence>
<gene>
    <name evidence="17" type="ORF">ACFQ63_21745</name>
</gene>
<dbReference type="PANTHER" id="PTHR11533:SF297">
    <property type="entry name" value="AMINOPEPTIDASE N"/>
    <property type="match status" value="1"/>
</dbReference>
<feature type="domain" description="Aminopeptidase N-like N-terminal" evidence="16">
    <location>
        <begin position="49"/>
        <end position="218"/>
    </location>
</feature>
<evidence type="ECO:0000259" key="15">
    <source>
        <dbReference type="Pfam" id="PF01433"/>
    </source>
</evidence>
<name>A0ABW6IXN0_STRWE</name>
<dbReference type="CDD" id="cd09603">
    <property type="entry name" value="M1_APN_like"/>
    <property type="match status" value="1"/>
</dbReference>
<dbReference type="InterPro" id="IPR014782">
    <property type="entry name" value="Peptidase_M1_dom"/>
</dbReference>
<dbReference type="SUPFAM" id="SSF55486">
    <property type="entry name" value="Metalloproteases ('zincins'), catalytic domain"/>
    <property type="match status" value="1"/>
</dbReference>
<keyword evidence="14" id="KW-0732">Signal</keyword>
<evidence type="ECO:0000256" key="7">
    <source>
        <dbReference type="ARBA" id="ARBA00022723"/>
    </source>
</evidence>
<dbReference type="Proteomes" id="UP001600424">
    <property type="component" value="Unassembled WGS sequence"/>
</dbReference>
<evidence type="ECO:0000256" key="3">
    <source>
        <dbReference type="ARBA" id="ARBA00010136"/>
    </source>
</evidence>
<reference evidence="17 18" key="1">
    <citation type="submission" date="2024-09" db="EMBL/GenBank/DDBJ databases">
        <title>The Natural Products Discovery Center: Release of the First 8490 Sequenced Strains for Exploring Actinobacteria Biosynthetic Diversity.</title>
        <authorList>
            <person name="Kalkreuter E."/>
            <person name="Kautsar S.A."/>
            <person name="Yang D."/>
            <person name="Bader C.D."/>
            <person name="Teijaro C.N."/>
            <person name="Fluegel L."/>
            <person name="Davis C.M."/>
            <person name="Simpson J.R."/>
            <person name="Lauterbach L."/>
            <person name="Steele A.D."/>
            <person name="Gui C."/>
            <person name="Meng S."/>
            <person name="Li G."/>
            <person name="Viehrig K."/>
            <person name="Ye F."/>
            <person name="Su P."/>
            <person name="Kiefer A.F."/>
            <person name="Nichols A."/>
            <person name="Cepeda A.J."/>
            <person name="Yan W."/>
            <person name="Fan B."/>
            <person name="Jiang Y."/>
            <person name="Adhikari A."/>
            <person name="Zheng C.-J."/>
            <person name="Schuster L."/>
            <person name="Cowan T.M."/>
            <person name="Smanski M.J."/>
            <person name="Chevrette M.G."/>
            <person name="De Carvalho L.P.S."/>
            <person name="Shen B."/>
        </authorList>
    </citation>
    <scope>NUCLEOTIDE SEQUENCE [LARGE SCALE GENOMIC DNA]</scope>
    <source>
        <strain evidence="17 18">NPDC056472</strain>
    </source>
</reference>
<dbReference type="RefSeq" id="WP_386256102.1">
    <property type="nucleotide sequence ID" value="NZ_JBHTRV010000016.1"/>
</dbReference>
<dbReference type="InterPro" id="IPR001930">
    <property type="entry name" value="Peptidase_M1"/>
</dbReference>
<evidence type="ECO:0000256" key="4">
    <source>
        <dbReference type="ARBA" id="ARBA00012564"/>
    </source>
</evidence>
<comment type="similarity">
    <text evidence="3">Belongs to the peptidase M1 family.</text>
</comment>
<dbReference type="Gene3D" id="1.10.390.10">
    <property type="entry name" value="Neutral Protease Domain 2"/>
    <property type="match status" value="1"/>
</dbReference>
<comment type="cofactor">
    <cofactor evidence="2">
        <name>Zn(2+)</name>
        <dbReference type="ChEBI" id="CHEBI:29105"/>
    </cofactor>
</comment>
<keyword evidence="18" id="KW-1185">Reference proteome</keyword>
<accession>A0ABW6IXN0</accession>
<feature type="chain" id="PRO_5046519964" description="Aminopeptidase N" evidence="14">
    <location>
        <begin position="24"/>
        <end position="521"/>
    </location>
</feature>
<feature type="domain" description="Peptidase M1 membrane alanine aminopeptidase" evidence="15">
    <location>
        <begin position="310"/>
        <end position="454"/>
    </location>
</feature>
<evidence type="ECO:0000256" key="11">
    <source>
        <dbReference type="ARBA" id="ARBA00029811"/>
    </source>
</evidence>
<evidence type="ECO:0000313" key="17">
    <source>
        <dbReference type="EMBL" id="MFE5982324.1"/>
    </source>
</evidence>
<evidence type="ECO:0000256" key="2">
    <source>
        <dbReference type="ARBA" id="ARBA00001947"/>
    </source>
</evidence>
<feature type="region of interest" description="Disordered" evidence="13">
    <location>
        <begin position="461"/>
        <end position="521"/>
    </location>
</feature>
<dbReference type="GO" id="GO:0004177">
    <property type="term" value="F:aminopeptidase activity"/>
    <property type="evidence" value="ECO:0007669"/>
    <property type="project" value="UniProtKB-KW"/>
</dbReference>
<evidence type="ECO:0000256" key="6">
    <source>
        <dbReference type="ARBA" id="ARBA00022670"/>
    </source>
</evidence>
<evidence type="ECO:0000256" key="1">
    <source>
        <dbReference type="ARBA" id="ARBA00000098"/>
    </source>
</evidence>
<dbReference type="InterPro" id="IPR050344">
    <property type="entry name" value="Peptidase_M1_aminopeptidases"/>
</dbReference>
<dbReference type="PRINTS" id="PR00756">
    <property type="entry name" value="ALADIPTASE"/>
</dbReference>
<keyword evidence="8 17" id="KW-0378">Hydrolase</keyword>
<keyword evidence="10" id="KW-0482">Metalloprotease</keyword>
<keyword evidence="9" id="KW-0862">Zinc</keyword>
<organism evidence="17 18">
    <name type="scientific">Streptomyces wedmorensis</name>
    <dbReference type="NCBI Taxonomy" id="43759"/>
    <lineage>
        <taxon>Bacteria</taxon>
        <taxon>Bacillati</taxon>
        <taxon>Actinomycetota</taxon>
        <taxon>Actinomycetes</taxon>
        <taxon>Kitasatosporales</taxon>
        <taxon>Streptomycetaceae</taxon>
        <taxon>Streptomyces</taxon>
    </lineage>
</organism>
<dbReference type="EMBL" id="JBHTRV010000016">
    <property type="protein sequence ID" value="MFE5982324.1"/>
    <property type="molecule type" value="Genomic_DNA"/>
</dbReference>
<keyword evidence="17" id="KW-0031">Aminopeptidase</keyword>
<feature type="compositionally biased region" description="Basic and acidic residues" evidence="13">
    <location>
        <begin position="511"/>
        <end position="521"/>
    </location>
</feature>
<dbReference type="SUPFAM" id="SSF63737">
    <property type="entry name" value="Leukotriene A4 hydrolase N-terminal domain"/>
    <property type="match status" value="1"/>
</dbReference>
<comment type="caution">
    <text evidence="17">The sequence shown here is derived from an EMBL/GenBank/DDBJ whole genome shotgun (WGS) entry which is preliminary data.</text>
</comment>
<dbReference type="PANTHER" id="PTHR11533">
    <property type="entry name" value="PROTEASE M1 ZINC METALLOPROTEASE"/>
    <property type="match status" value="1"/>
</dbReference>
<evidence type="ECO:0000313" key="18">
    <source>
        <dbReference type="Proteomes" id="UP001600424"/>
    </source>
</evidence>
<keyword evidence="7" id="KW-0479">Metal-binding</keyword>
<dbReference type="Gene3D" id="2.60.40.1730">
    <property type="entry name" value="tricorn interacting facor f3 domain"/>
    <property type="match status" value="1"/>
</dbReference>
<protein>
    <recommendedName>
        <fullName evidence="5">Aminopeptidase N</fullName>
        <ecNumber evidence="4">3.4.11.2</ecNumber>
    </recommendedName>
    <alternativeName>
        <fullName evidence="11">Alanine aminopeptidase</fullName>
    </alternativeName>
    <alternativeName>
        <fullName evidence="12">Lysyl aminopeptidase</fullName>
    </alternativeName>
</protein>
<evidence type="ECO:0000256" key="14">
    <source>
        <dbReference type="SAM" id="SignalP"/>
    </source>
</evidence>
<keyword evidence="6" id="KW-0645">Protease</keyword>
<feature type="signal peptide" evidence="14">
    <location>
        <begin position="1"/>
        <end position="23"/>
    </location>
</feature>
<feature type="compositionally biased region" description="Low complexity" evidence="13">
    <location>
        <begin position="462"/>
        <end position="494"/>
    </location>
</feature>
<dbReference type="InterPro" id="IPR042097">
    <property type="entry name" value="Aminopeptidase_N-like_N_sf"/>
</dbReference>
<dbReference type="InterPro" id="IPR027268">
    <property type="entry name" value="Peptidase_M4/M1_CTD_sf"/>
</dbReference>
<evidence type="ECO:0000256" key="9">
    <source>
        <dbReference type="ARBA" id="ARBA00022833"/>
    </source>
</evidence>
<dbReference type="InterPro" id="IPR045357">
    <property type="entry name" value="Aminopeptidase_N-like_N"/>
</dbReference>
<evidence type="ECO:0000256" key="12">
    <source>
        <dbReference type="ARBA" id="ARBA00031533"/>
    </source>
</evidence>
<sequence length="521" mass="56433">MHRRIIVPSALAASLLLAIPASAADFTPGAAGIGDSYYPAAGNGGYDVSHYDLRLKYQPATDLLEGTATILATTRQNLSRFNLDLGLKVSEVRVNGRIARFATSGDHELEVTPATPLEKGKAVTVVVRYAGKPSEFKIDGWSAWARTPDGGVAAQEPDSAAWWFPSNDHPRDKATFDVSVSVPDGHQAISNGVLQSQSSRLGWTRYSWRSNKPQAPYLATLAVGKFDITTDKTANGLPVLNAYSKDLGDNAGAARASIERTTEVAEWLESVFGPYPFNSLGGYVPNVTSGFALETQTRPFYSPRQFANGANVSVVVHELAHQWYGDSVSVHDWKDIWVNEGFARYSQWLWSEKEGEGTAQELADYVYALRSAEDPFWTVKPGDPGPDNQFHTAVYDRGALALQALRNEIGDEDFFAILKGWPQEFAHGNARVGDFVRYAERISGKPLAALFDTWLYQPSKPSAPTAAASGAEARSAAPAASPSAAGRTGRAGTPVKPVQPKSWKKIAATDTIHERDEHGGH</sequence>
<dbReference type="Pfam" id="PF17900">
    <property type="entry name" value="Peptidase_M1_N"/>
    <property type="match status" value="1"/>
</dbReference>